<accession>A0ABX7WR58</accession>
<evidence type="ECO:0000313" key="1">
    <source>
        <dbReference type="EMBL" id="QTR44838.1"/>
    </source>
</evidence>
<name>A0ABX7WR58_9GAMM</name>
<evidence type="ECO:0000313" key="2">
    <source>
        <dbReference type="Proteomes" id="UP000672039"/>
    </source>
</evidence>
<keyword evidence="2" id="KW-1185">Reference proteome</keyword>
<proteinExistence type="predicted"/>
<sequence>MNAQEIMKQYEGLRRAMPDAKLPALEADAYQLTVMHKTENSAESAYAVLDSFNPVAGWMGFQSGNQHFNHEPLPKAGANYGQLLNAEVTNGKGASLHVRYNGNGGWVVTEYGYSAGNDYLADKVRHVASFDKDGNTTLQYLRFWQEKAEVLGVNPVFACFVGFGGKA</sequence>
<dbReference type="EMBL" id="CP072801">
    <property type="protein sequence ID" value="QTR44838.1"/>
    <property type="molecule type" value="Genomic_DNA"/>
</dbReference>
<gene>
    <name evidence="1" type="ORF">J9253_12500</name>
</gene>
<organism evidence="1 2">
    <name type="scientific">Thiothrix litoralis</name>
    <dbReference type="NCBI Taxonomy" id="2891210"/>
    <lineage>
        <taxon>Bacteria</taxon>
        <taxon>Pseudomonadati</taxon>
        <taxon>Pseudomonadota</taxon>
        <taxon>Gammaproteobacteria</taxon>
        <taxon>Thiotrichales</taxon>
        <taxon>Thiotrichaceae</taxon>
        <taxon>Thiothrix</taxon>
    </lineage>
</organism>
<protein>
    <submittedName>
        <fullName evidence="1">Uncharacterized protein</fullName>
    </submittedName>
</protein>
<dbReference type="RefSeq" id="WP_210221284.1">
    <property type="nucleotide sequence ID" value="NZ_CP072801.1"/>
</dbReference>
<dbReference type="Proteomes" id="UP000672039">
    <property type="component" value="Chromosome"/>
</dbReference>
<reference evidence="1 2" key="1">
    <citation type="submission" date="2021-04" db="EMBL/GenBank/DDBJ databases">
        <title>Genomics, taxonomy and metabolism of representatives of sulfur bacteria of the genus Thiothrix: Thiothrix fructosivorans QT, Thiothrix unzii A1T and three new species, Thiothrix subterranea sp. nov., Thiothrix litoralis sp. nov. and 'Candidatus Thiothrix anitrata' sp. nov.</title>
        <authorList>
            <person name="Ravin N.V."/>
            <person name="Smolyakov D."/>
            <person name="Rudenko T.S."/>
            <person name="Mardanov A.V."/>
            <person name="Beletsky A.V."/>
            <person name="Markov N.D."/>
            <person name="Fomenkov A.I."/>
            <person name="Roberts R.J."/>
            <person name="Karnachuk O.V."/>
            <person name="Novikov A."/>
            <person name="Grabovich M.Y."/>
        </authorList>
    </citation>
    <scope>NUCLEOTIDE SEQUENCE [LARGE SCALE GENOMIC DNA]</scope>
    <source>
        <strain evidence="1 2">AS</strain>
    </source>
</reference>